<feature type="compositionally biased region" description="Basic and acidic residues" evidence="1">
    <location>
        <begin position="1354"/>
        <end position="1403"/>
    </location>
</feature>
<feature type="compositionally biased region" description="Polar residues" evidence="1">
    <location>
        <begin position="1340"/>
        <end position="1349"/>
    </location>
</feature>
<reference evidence="2" key="2">
    <citation type="submission" date="2024-02" db="EMBL/GenBank/DDBJ databases">
        <title>Comparative genomics of Cryptococcus and Kwoniella reveals pathogenesis evolution and contrasting modes of karyotype evolution via chromosome fusion or intercentromeric recombination.</title>
        <authorList>
            <person name="Coelho M.A."/>
            <person name="David-Palma M."/>
            <person name="Shea T."/>
            <person name="Bowers K."/>
            <person name="McGinley-Smith S."/>
            <person name="Mohammad A.W."/>
            <person name="Gnirke A."/>
            <person name="Yurkov A.M."/>
            <person name="Nowrousian M."/>
            <person name="Sun S."/>
            <person name="Cuomo C.A."/>
            <person name="Heitman J."/>
        </authorList>
    </citation>
    <scope>NUCLEOTIDE SEQUENCE</scope>
    <source>
        <strain evidence="2">CBS 10118</strain>
    </source>
</reference>
<evidence type="ECO:0000256" key="1">
    <source>
        <dbReference type="SAM" id="MobiDB-lite"/>
    </source>
</evidence>
<dbReference type="KEGG" id="kbi:30207646"/>
<feature type="compositionally biased region" description="Basic and acidic residues" evidence="1">
    <location>
        <begin position="848"/>
        <end position="872"/>
    </location>
</feature>
<feature type="compositionally biased region" description="Polar residues" evidence="1">
    <location>
        <begin position="106"/>
        <end position="116"/>
    </location>
</feature>
<organism evidence="2 3">
    <name type="scientific">Kwoniella bestiolae CBS 10118</name>
    <dbReference type="NCBI Taxonomy" id="1296100"/>
    <lineage>
        <taxon>Eukaryota</taxon>
        <taxon>Fungi</taxon>
        <taxon>Dikarya</taxon>
        <taxon>Basidiomycota</taxon>
        <taxon>Agaricomycotina</taxon>
        <taxon>Tremellomycetes</taxon>
        <taxon>Tremellales</taxon>
        <taxon>Cryptococcaceae</taxon>
        <taxon>Kwoniella</taxon>
    </lineage>
</organism>
<feature type="compositionally biased region" description="Low complexity" evidence="1">
    <location>
        <begin position="335"/>
        <end position="346"/>
    </location>
</feature>
<dbReference type="RefSeq" id="XP_065725974.1">
    <property type="nucleotide sequence ID" value="XM_065869902.1"/>
</dbReference>
<proteinExistence type="predicted"/>
<accession>A0AAJ8K7B3</accession>
<feature type="compositionally biased region" description="Basic and acidic residues" evidence="1">
    <location>
        <begin position="635"/>
        <end position="663"/>
    </location>
</feature>
<feature type="compositionally biased region" description="Basic and acidic residues" evidence="1">
    <location>
        <begin position="1239"/>
        <end position="1259"/>
    </location>
</feature>
<dbReference type="EMBL" id="CP144542">
    <property type="protein sequence ID" value="WVW82531.1"/>
    <property type="molecule type" value="Genomic_DNA"/>
</dbReference>
<protein>
    <submittedName>
        <fullName evidence="2">Uncharacterized protein</fullName>
    </submittedName>
</protein>
<feature type="compositionally biased region" description="Basic and acidic residues" evidence="1">
    <location>
        <begin position="904"/>
        <end position="926"/>
    </location>
</feature>
<feature type="region of interest" description="Disordered" evidence="1">
    <location>
        <begin position="848"/>
        <end position="966"/>
    </location>
</feature>
<feature type="region of interest" description="Disordered" evidence="1">
    <location>
        <begin position="1238"/>
        <end position="1259"/>
    </location>
</feature>
<feature type="compositionally biased region" description="Basic and acidic residues" evidence="1">
    <location>
        <begin position="471"/>
        <end position="502"/>
    </location>
</feature>
<name>A0AAJ8K7B3_9TREE</name>
<feature type="compositionally biased region" description="Basic and acidic residues" evidence="1">
    <location>
        <begin position="234"/>
        <end position="243"/>
    </location>
</feature>
<feature type="region of interest" description="Disordered" evidence="1">
    <location>
        <begin position="1265"/>
        <end position="1284"/>
    </location>
</feature>
<feature type="compositionally biased region" description="Low complexity" evidence="1">
    <location>
        <begin position="248"/>
        <end position="258"/>
    </location>
</feature>
<feature type="compositionally biased region" description="Basic and acidic residues" evidence="1">
    <location>
        <begin position="1133"/>
        <end position="1166"/>
    </location>
</feature>
<evidence type="ECO:0000313" key="2">
    <source>
        <dbReference type="EMBL" id="WVW82531.1"/>
    </source>
</evidence>
<feature type="region of interest" description="Disordered" evidence="1">
    <location>
        <begin position="986"/>
        <end position="1089"/>
    </location>
</feature>
<feature type="compositionally biased region" description="Basic and acidic residues" evidence="1">
    <location>
        <begin position="802"/>
        <end position="811"/>
    </location>
</feature>
<feature type="region of interest" description="Disordered" evidence="1">
    <location>
        <begin position="1"/>
        <end position="93"/>
    </location>
</feature>
<dbReference type="Proteomes" id="UP000092730">
    <property type="component" value="Chromosome 2"/>
</dbReference>
<feature type="region of interest" description="Disordered" evidence="1">
    <location>
        <begin position="595"/>
        <end position="710"/>
    </location>
</feature>
<feature type="compositionally biased region" description="Basic residues" evidence="1">
    <location>
        <begin position="202"/>
        <end position="212"/>
    </location>
</feature>
<feature type="compositionally biased region" description="Basic and acidic residues" evidence="1">
    <location>
        <begin position="436"/>
        <end position="453"/>
    </location>
</feature>
<feature type="compositionally biased region" description="Basic and acidic residues" evidence="1">
    <location>
        <begin position="1056"/>
        <end position="1089"/>
    </location>
</feature>
<feature type="compositionally biased region" description="Basic and acidic residues" evidence="1">
    <location>
        <begin position="155"/>
        <end position="177"/>
    </location>
</feature>
<feature type="compositionally biased region" description="Basic and acidic residues" evidence="1">
    <location>
        <begin position="986"/>
        <end position="1011"/>
    </location>
</feature>
<feature type="region of interest" description="Disordered" evidence="1">
    <location>
        <begin position="315"/>
        <end position="363"/>
    </location>
</feature>
<keyword evidence="3" id="KW-1185">Reference proteome</keyword>
<feature type="compositionally biased region" description="Basic and acidic residues" evidence="1">
    <location>
        <begin position="57"/>
        <end position="73"/>
    </location>
</feature>
<feature type="region of interest" description="Disordered" evidence="1">
    <location>
        <begin position="1336"/>
        <end position="1403"/>
    </location>
</feature>
<feature type="compositionally biased region" description="Basic and acidic residues" evidence="1">
    <location>
        <begin position="776"/>
        <end position="792"/>
    </location>
</feature>
<feature type="compositionally biased region" description="Low complexity" evidence="1">
    <location>
        <begin position="890"/>
        <end position="901"/>
    </location>
</feature>
<feature type="region of interest" description="Disordered" evidence="1">
    <location>
        <begin position="762"/>
        <end position="827"/>
    </location>
</feature>
<gene>
    <name evidence="2" type="ORF">I302_104542</name>
</gene>
<sequence>MFAPPGVDSSSSGEELTPPPSPVTQKIRPKFSFRSLFSPAKPSGSDSHRRARSRSFLRNDRNRPTNEEVKHSTPVEAAEADPAFDTDNSLTPKKRVRIYAGELQSGQKARGLTNNLGEGVRDSLTLPTARNHEPMIDTDGNGAGISEEVFMMLKRYTDEQKELEHAEREHEHQREEASPPSPPDTGTPQNEISSSRPPTPIRRPRPKAKAKPKTIITDTTLDDYAEPPTSPSPVRKERSEQSKPSDILLRLKSSASSLSKKRSLKSLRSIKLNKKSLASHDVPPVPPIPKGNDGEAIMISRTPIADRFARPRSLLVDQPQADEPQTAPPGMNEFSQTTAQSQGAAQHYYHPHPESPAQCPHCHSPHTAPPMPFYPVPTSEAQRWCQPPGWPIHPYYPVSPPLYPQTQNISIPVSYVPAHHPQAITPIDPPPTVKNCHNERPSPSKSREVRSRDTQPVLRSGPMREVRKHKAETCDSVEREIRRSSQIESVSESRRSTKDETQNWKQEVSVDPTVGGSEKSKDDQEPIKEEIKDPSPSPKDGAVKPSEKGEEDAVVPSPTVEPDSTDMAKEEARERLKLLVKQYKAKYAEAIKVYKSPGLSEGERENAKERVKRTEGKLREATQALKEYEISTEPSKGESKDDSAMNDQRNEKNVLSKDKKAREEETDAAVFKRENGLVDEQATEEVTQENSVPPSSSMNPVPDDRQEKAHLDATINKFQSRLAQYKRAYTKEGISSEQKNDLKERIKVNQAKLDEALRELRKLEMSAGQTDELEEDQAKENENEERPIRKSDSPAQQISALEEERKGRPDEQPGIQDASEETQRIKELQEAVEKCQIRYKHAMKMYKAEGLSEEKRKAARDEVKKAEGRLKESIQVLDQARKDIKGNSRTAGTGDTTAQTAKLNVDKQNAEVGRELSKVEHGKDTRGQGLGDGAGKQRKVCEIPSSPSQRTEHDEVEGGGTSQQEDIELLVNKYQLRHKDAVKIYESEGLTEEQKEKAREEVRRAEGKLKEAMQALKAVQNQSKEPVDGKSDTGEALWRNDGAGLTDDVNMSNYPEIKDVSKAEDQTQKGSDPRHKKQNEREELVNKYQIRHREVVKAYRQPNLPEEKKAKLREEIKRAEGKLKEAVQSLEALRKEKKGELNERAGKVDGEEEKESTKKDIEEQKQESATGQAGDNGIKELKEIVEKYRLRYQEAVKVYKQDDLSDDKKEEARLSVKRAEAKLKEAVQALESTMVKSPVKVEENAVSDENKGEGLMEQNRHKETENIESAGMSFNDTSTQNADVRSKKLEETIERYQAQHKQALKVYKQDDLPDEKRREAKESLKVVEGKLKEATEALASLQSQGQTEQAGEGPIDRPEGKTSEGHKHHTEGHVEVRSGEASADAHDQKLGEMEKTVQKYQARHRDAVKRYKSEGLSDQQRKEVKELIQVTQVKLREAMKALEDI</sequence>
<feature type="region of interest" description="Disordered" evidence="1">
    <location>
        <begin position="422"/>
        <end position="570"/>
    </location>
</feature>
<dbReference type="GeneID" id="30207646"/>
<feature type="region of interest" description="Disordered" evidence="1">
    <location>
        <begin position="1133"/>
        <end position="1175"/>
    </location>
</feature>
<evidence type="ECO:0000313" key="3">
    <source>
        <dbReference type="Proteomes" id="UP000092730"/>
    </source>
</evidence>
<feature type="region of interest" description="Disordered" evidence="1">
    <location>
        <begin position="106"/>
        <end position="296"/>
    </location>
</feature>
<feature type="compositionally biased region" description="Low complexity" evidence="1">
    <location>
        <begin position="690"/>
        <end position="701"/>
    </location>
</feature>
<feature type="compositionally biased region" description="Basic and acidic residues" evidence="1">
    <location>
        <begin position="518"/>
        <end position="533"/>
    </location>
</feature>
<feature type="compositionally biased region" description="Polar residues" evidence="1">
    <location>
        <begin position="1272"/>
        <end position="1283"/>
    </location>
</feature>
<feature type="compositionally biased region" description="Basic and acidic residues" evidence="1">
    <location>
        <begin position="601"/>
        <end position="620"/>
    </location>
</feature>
<reference evidence="2" key="1">
    <citation type="submission" date="2013-07" db="EMBL/GenBank/DDBJ databases">
        <authorList>
            <consortium name="The Broad Institute Genome Sequencing Platform"/>
            <person name="Cuomo C."/>
            <person name="Litvintseva A."/>
            <person name="Chen Y."/>
            <person name="Heitman J."/>
            <person name="Sun S."/>
            <person name="Springer D."/>
            <person name="Dromer F."/>
            <person name="Young S.K."/>
            <person name="Zeng Q."/>
            <person name="Gargeya S."/>
            <person name="Fitzgerald M."/>
            <person name="Abouelleil A."/>
            <person name="Alvarado L."/>
            <person name="Berlin A.M."/>
            <person name="Chapman S.B."/>
            <person name="Dewar J."/>
            <person name="Goldberg J."/>
            <person name="Griggs A."/>
            <person name="Gujja S."/>
            <person name="Hansen M."/>
            <person name="Howarth C."/>
            <person name="Imamovic A."/>
            <person name="Larimer J."/>
            <person name="McCowan C."/>
            <person name="Murphy C."/>
            <person name="Pearson M."/>
            <person name="Priest M."/>
            <person name="Roberts A."/>
            <person name="Saif S."/>
            <person name="Shea T."/>
            <person name="Sykes S."/>
            <person name="Wortman J."/>
            <person name="Nusbaum C."/>
            <person name="Birren B."/>
        </authorList>
    </citation>
    <scope>NUCLEOTIDE SEQUENCE</scope>
    <source>
        <strain evidence="2">CBS 10118</strain>
    </source>
</reference>